<evidence type="ECO:0000313" key="1">
    <source>
        <dbReference type="EMBL" id="GAA0746959.1"/>
    </source>
</evidence>
<protein>
    <recommendedName>
        <fullName evidence="3">Iron hydrogenase large subunit C-terminal domain-containing protein</fullName>
    </recommendedName>
</protein>
<dbReference type="Proteomes" id="UP001501510">
    <property type="component" value="Unassembled WGS sequence"/>
</dbReference>
<comment type="caution">
    <text evidence="1">The sequence shown here is derived from an EMBL/GenBank/DDBJ whole genome shotgun (WGS) entry which is preliminary data.</text>
</comment>
<sequence>MNYIWINPVVEKMYKKNLDNIKNKLNKNGFKVISASGQIQIVKNKFKNIILTSKNTVLDTRCPTAINHINKNKNINKNIYTVPKIEPILIHTAKYLYDIHIKDSKENNLIITTPCKALKELGTNVFKDKQGIKFFTWLEICNMFNIQRVSKCKSSPIPLGFFRDISENVLEISGEDKFNESFLQKGYDIIEMLYCSGGCNNGDGI</sequence>
<accession>A0ABP3V2S7</accession>
<dbReference type="EMBL" id="BAAACG010000019">
    <property type="protein sequence ID" value="GAA0746959.1"/>
    <property type="molecule type" value="Genomic_DNA"/>
</dbReference>
<organism evidence="1 2">
    <name type="scientific">Clostridium oceanicum</name>
    <dbReference type="NCBI Taxonomy" id="1543"/>
    <lineage>
        <taxon>Bacteria</taxon>
        <taxon>Bacillati</taxon>
        <taxon>Bacillota</taxon>
        <taxon>Clostridia</taxon>
        <taxon>Eubacteriales</taxon>
        <taxon>Clostridiaceae</taxon>
        <taxon>Clostridium</taxon>
    </lineage>
</organism>
<evidence type="ECO:0000313" key="2">
    <source>
        <dbReference type="Proteomes" id="UP001501510"/>
    </source>
</evidence>
<name>A0ABP3V2S7_9CLOT</name>
<proteinExistence type="predicted"/>
<keyword evidence="2" id="KW-1185">Reference proteome</keyword>
<reference evidence="2" key="1">
    <citation type="journal article" date="2019" name="Int. J. Syst. Evol. Microbiol.">
        <title>The Global Catalogue of Microorganisms (GCM) 10K type strain sequencing project: providing services to taxonomists for standard genome sequencing and annotation.</title>
        <authorList>
            <consortium name="The Broad Institute Genomics Platform"/>
            <consortium name="The Broad Institute Genome Sequencing Center for Infectious Disease"/>
            <person name="Wu L."/>
            <person name="Ma J."/>
        </authorList>
    </citation>
    <scope>NUCLEOTIDE SEQUENCE [LARGE SCALE GENOMIC DNA]</scope>
    <source>
        <strain evidence="2">JCM 1407</strain>
    </source>
</reference>
<evidence type="ECO:0008006" key="3">
    <source>
        <dbReference type="Google" id="ProtNLM"/>
    </source>
</evidence>
<gene>
    <name evidence="1" type="ORF">GCM10008906_35270</name>
</gene>